<evidence type="ECO:0000313" key="2">
    <source>
        <dbReference type="Proteomes" id="UP000182987"/>
    </source>
</evidence>
<dbReference type="STRING" id="1440763.BJI69_04945"/>
<proteinExistence type="predicted"/>
<reference evidence="2" key="1">
    <citation type="submission" date="2016-09" db="EMBL/GenBank/DDBJ databases">
        <authorList>
            <person name="Lysoe E."/>
        </authorList>
    </citation>
    <scope>NUCLEOTIDE SEQUENCE [LARGE SCALE GENOMIC DNA]</scope>
    <source>
        <strain evidence="2">LJ96T</strain>
    </source>
</reference>
<dbReference type="KEGG" id="lrz:BJI69_04945"/>
<dbReference type="EMBL" id="CP017480">
    <property type="protein sequence ID" value="APG03321.1"/>
    <property type="molecule type" value="Genomic_DNA"/>
</dbReference>
<accession>A0A0G9HF12</accession>
<dbReference type="Proteomes" id="UP000182987">
    <property type="component" value="Chromosome"/>
</dbReference>
<organism evidence="1 2">
    <name type="scientific">Luteibacter rhizovicinus DSM 16549</name>
    <dbReference type="NCBI Taxonomy" id="1440763"/>
    <lineage>
        <taxon>Bacteria</taxon>
        <taxon>Pseudomonadati</taxon>
        <taxon>Pseudomonadota</taxon>
        <taxon>Gammaproteobacteria</taxon>
        <taxon>Lysobacterales</taxon>
        <taxon>Rhodanobacteraceae</taxon>
        <taxon>Luteibacter</taxon>
    </lineage>
</organism>
<gene>
    <name evidence="1" type="ORF">BJI69_04945</name>
</gene>
<dbReference type="OrthoDB" id="5953908at2"/>
<protein>
    <submittedName>
        <fullName evidence="1">Uncharacterized protein</fullName>
    </submittedName>
</protein>
<keyword evidence="2" id="KW-1185">Reference proteome</keyword>
<sequence>MFKALKGARHARPFAPWRIVVWLVMLLAAVGFVINTYGAVIAAGAIGSMSPEALAAGGPDPRVLMAWSLSYSLGAFAVMALALGTLRWREWGRRAMRVVAGVLAVWAIYTAVVAFHQWQEIGVVLGQEGLPPELLVRGVKARSILLVGVMLKAVSVPVLAWLAWALGSVSVRQQFAQPAL</sequence>
<dbReference type="PATRIC" id="fig|1440763.5.peg.963"/>
<dbReference type="AlphaFoldDB" id="A0A0G9HF12"/>
<name>A0A0G9HF12_9GAMM</name>
<evidence type="ECO:0000313" key="1">
    <source>
        <dbReference type="EMBL" id="APG03321.1"/>
    </source>
</evidence>
<dbReference type="RefSeq" id="WP_046966881.1">
    <property type="nucleotide sequence ID" value="NZ_CP017480.1"/>
</dbReference>